<dbReference type="Gene3D" id="3.30.300.30">
    <property type="match status" value="1"/>
</dbReference>
<dbReference type="InterPro" id="IPR000873">
    <property type="entry name" value="AMP-dep_synth/lig_dom"/>
</dbReference>
<dbReference type="RefSeq" id="WP_115482637.1">
    <property type="nucleotide sequence ID" value="NZ_QRCT01000048.1"/>
</dbReference>
<dbReference type="CDD" id="cd05930">
    <property type="entry name" value="A_NRPS"/>
    <property type="match status" value="1"/>
</dbReference>
<dbReference type="SUPFAM" id="SSF56801">
    <property type="entry name" value="Acetyl-CoA synthetase-like"/>
    <property type="match status" value="1"/>
</dbReference>
<feature type="domain" description="AMP-dependent synthetase/ligase" evidence="1">
    <location>
        <begin position="10"/>
        <end position="363"/>
    </location>
</feature>
<dbReference type="InterPro" id="IPR045851">
    <property type="entry name" value="AMP-bd_C_sf"/>
</dbReference>
<dbReference type="Gene3D" id="3.40.50.12780">
    <property type="entry name" value="N-terminal domain of ligase-like"/>
    <property type="match status" value="1"/>
</dbReference>
<dbReference type="InterPro" id="IPR010071">
    <property type="entry name" value="AA_adenyl_dom"/>
</dbReference>
<evidence type="ECO:0000313" key="2">
    <source>
        <dbReference type="EMBL" id="RDU22703.1"/>
    </source>
</evidence>
<dbReference type="OrthoDB" id="9778383at2"/>
<dbReference type="Pfam" id="PF00501">
    <property type="entry name" value="AMP-binding"/>
    <property type="match status" value="1"/>
</dbReference>
<reference evidence="2 3" key="1">
    <citation type="submission" date="2018-07" db="EMBL/GenBank/DDBJ databases">
        <title>Anaerosacharophilus polymeroproducens gen. nov. sp. nov., an anaerobic bacterium isolated from salt field.</title>
        <authorList>
            <person name="Kim W."/>
            <person name="Yang S.-H."/>
            <person name="Oh J."/>
            <person name="Lee J.-H."/>
            <person name="Kwon K.K."/>
        </authorList>
    </citation>
    <scope>NUCLEOTIDE SEQUENCE [LARGE SCALE GENOMIC DNA]</scope>
    <source>
        <strain evidence="2 3">MCWD5</strain>
    </source>
</reference>
<dbReference type="GO" id="GO:0044550">
    <property type="term" value="P:secondary metabolite biosynthetic process"/>
    <property type="evidence" value="ECO:0007669"/>
    <property type="project" value="TreeGrafter"/>
</dbReference>
<evidence type="ECO:0000313" key="3">
    <source>
        <dbReference type="Proteomes" id="UP000255036"/>
    </source>
</evidence>
<dbReference type="GO" id="GO:0031177">
    <property type="term" value="F:phosphopantetheine binding"/>
    <property type="evidence" value="ECO:0007669"/>
    <property type="project" value="TreeGrafter"/>
</dbReference>
<comment type="caution">
    <text evidence="2">The sequence shown here is derived from an EMBL/GenBank/DDBJ whole genome shotgun (WGS) entry which is preliminary data.</text>
</comment>
<dbReference type="InterPro" id="IPR042099">
    <property type="entry name" value="ANL_N_sf"/>
</dbReference>
<accession>A0A371AT03</accession>
<organism evidence="2 3">
    <name type="scientific">Anaerosacchariphilus polymeriproducens</name>
    <dbReference type="NCBI Taxonomy" id="1812858"/>
    <lineage>
        <taxon>Bacteria</taxon>
        <taxon>Bacillati</taxon>
        <taxon>Bacillota</taxon>
        <taxon>Clostridia</taxon>
        <taxon>Lachnospirales</taxon>
        <taxon>Lachnospiraceae</taxon>
        <taxon>Anaerosacchariphilus</taxon>
    </lineage>
</organism>
<dbReference type="PANTHER" id="PTHR45527:SF1">
    <property type="entry name" value="FATTY ACID SYNTHASE"/>
    <property type="match status" value="1"/>
</dbReference>
<keyword evidence="3" id="KW-1185">Reference proteome</keyword>
<dbReference type="EMBL" id="QRCT01000048">
    <property type="protein sequence ID" value="RDU22703.1"/>
    <property type="molecule type" value="Genomic_DNA"/>
</dbReference>
<dbReference type="PANTHER" id="PTHR45527">
    <property type="entry name" value="NONRIBOSOMAL PEPTIDE SYNTHETASE"/>
    <property type="match status" value="1"/>
</dbReference>
<proteinExistence type="predicted"/>
<dbReference type="AlphaFoldDB" id="A0A371AT03"/>
<sequence>MITNVLEYLESTSQRFPDKKALEDIEKAVDFKELKNKATSIGTDIAYKNLRCEPIVVLTDRNIESIIAFWGIIYSGNFYVPVDKKLPKARIKLILENIKPKLIIATKMDIQFVEEMDWENKVIYIEDAQRTKTDSNLLENIRKSHIDSNPLYTIFTSGSTGIPKGVVVSHRSVIDLIEQFTDVFRFSTEEVFGNQAPFDFDVSVKDIFLSIRNGSTLQIIPQSMFSQPKRLIKYLNEREITTLIWAASAISIVSIFDVFAKELPKRLEKVMFSGEVLPIKDLRYWQKHLPDVMYVNLYGPTEITCNCTYYIVDKEYSLEEPLPIGEPFPNTEILLLDDNNERVLEGESGEICVRGTCVAMGYYGNWEKTNENFCQNPLNQFYTDIIYRTGDFGRRNHNGQLVFISRKDSQIKHMGHRIELGEIETILNAFSYMQKCCCMYDDIRKKIVLFYQAEEPCDRTILKDLKQFLPKYMCPNQLFYFKELPMNQHAKIDRTGLKKQYMEKE</sequence>
<dbReference type="GO" id="GO:0005737">
    <property type="term" value="C:cytoplasm"/>
    <property type="evidence" value="ECO:0007669"/>
    <property type="project" value="TreeGrafter"/>
</dbReference>
<protein>
    <submittedName>
        <fullName evidence="2">Amino acid adenylation domain-containing protein</fullName>
    </submittedName>
</protein>
<dbReference type="Proteomes" id="UP000255036">
    <property type="component" value="Unassembled WGS sequence"/>
</dbReference>
<evidence type="ECO:0000259" key="1">
    <source>
        <dbReference type="Pfam" id="PF00501"/>
    </source>
</evidence>
<dbReference type="GO" id="GO:0043041">
    <property type="term" value="P:amino acid activation for nonribosomal peptide biosynthetic process"/>
    <property type="evidence" value="ECO:0007669"/>
    <property type="project" value="TreeGrafter"/>
</dbReference>
<gene>
    <name evidence="2" type="ORF">DWV06_13095</name>
</gene>
<dbReference type="NCBIfam" id="TIGR01733">
    <property type="entry name" value="AA-adenyl-dom"/>
    <property type="match status" value="1"/>
</dbReference>
<name>A0A371AT03_9FIRM</name>